<sequence>MADRDPEVKLGEDRSEGITWAELMATDSRTPPKILTEESYTYRGSDPIPAERYTGEEFAKLERERMWPYVWQFVAREEDLPEPGDF</sequence>
<name>A0A1U6IST4_9SPHN</name>
<dbReference type="GO" id="GO:0051537">
    <property type="term" value="F:2 iron, 2 sulfur cluster binding"/>
    <property type="evidence" value="ECO:0007669"/>
    <property type="project" value="InterPro"/>
</dbReference>
<dbReference type="EMBL" id="FVZE01000013">
    <property type="protein sequence ID" value="SLK11079.1"/>
    <property type="molecule type" value="Genomic_DNA"/>
</dbReference>
<accession>A0A1U6IST4</accession>
<feature type="non-terminal residue" evidence="1">
    <location>
        <position position="86"/>
    </location>
</feature>
<dbReference type="SUPFAM" id="SSF50022">
    <property type="entry name" value="ISP domain"/>
    <property type="match status" value="1"/>
</dbReference>
<evidence type="ECO:0000313" key="1">
    <source>
        <dbReference type="EMBL" id="SLK11079.1"/>
    </source>
</evidence>
<evidence type="ECO:0000313" key="2">
    <source>
        <dbReference type="Proteomes" id="UP000190989"/>
    </source>
</evidence>
<organism evidence="1 2">
    <name type="scientific">Novosphingobium mathurense</name>
    <dbReference type="NCBI Taxonomy" id="428990"/>
    <lineage>
        <taxon>Bacteria</taxon>
        <taxon>Pseudomonadati</taxon>
        <taxon>Pseudomonadota</taxon>
        <taxon>Alphaproteobacteria</taxon>
        <taxon>Sphingomonadales</taxon>
        <taxon>Sphingomonadaceae</taxon>
        <taxon>Novosphingobium</taxon>
    </lineage>
</organism>
<keyword evidence="2" id="KW-1185">Reference proteome</keyword>
<dbReference type="Proteomes" id="UP000190989">
    <property type="component" value="Unassembled WGS sequence"/>
</dbReference>
<proteinExistence type="predicted"/>
<protein>
    <submittedName>
        <fullName evidence="1">Uncharacterized protein</fullName>
    </submittedName>
</protein>
<dbReference type="InterPro" id="IPR036922">
    <property type="entry name" value="Rieske_2Fe-2S_sf"/>
</dbReference>
<gene>
    <name evidence="1" type="ORF">SAMN06295987_11351</name>
</gene>
<reference evidence="2" key="1">
    <citation type="submission" date="2017-02" db="EMBL/GenBank/DDBJ databases">
        <authorList>
            <person name="Varghese N."/>
            <person name="Submissions S."/>
        </authorList>
    </citation>
    <scope>NUCLEOTIDE SEQUENCE [LARGE SCALE GENOMIC DNA]</scope>
    <source>
        <strain evidence="2">SM117</strain>
    </source>
</reference>
<dbReference type="STRING" id="428990.SAMN06295987_11351"/>
<dbReference type="AlphaFoldDB" id="A0A1U6IST4"/>